<gene>
    <name evidence="3" type="ORF">g.14546</name>
</gene>
<accession>A0A1B6FIT3</accession>
<protein>
    <recommendedName>
        <fullName evidence="2">MADF domain-containing protein</fullName>
    </recommendedName>
</protein>
<organism evidence="3">
    <name type="scientific">Cuerna arida</name>
    <dbReference type="NCBI Taxonomy" id="1464854"/>
    <lineage>
        <taxon>Eukaryota</taxon>
        <taxon>Metazoa</taxon>
        <taxon>Ecdysozoa</taxon>
        <taxon>Arthropoda</taxon>
        <taxon>Hexapoda</taxon>
        <taxon>Insecta</taxon>
        <taxon>Pterygota</taxon>
        <taxon>Neoptera</taxon>
        <taxon>Paraneoptera</taxon>
        <taxon>Hemiptera</taxon>
        <taxon>Auchenorrhyncha</taxon>
        <taxon>Membracoidea</taxon>
        <taxon>Cicadellidae</taxon>
        <taxon>Cicadellinae</taxon>
        <taxon>Proconiini</taxon>
        <taxon>Cuerna</taxon>
    </lineage>
</organism>
<feature type="domain" description="MADF" evidence="2">
    <location>
        <begin position="9"/>
        <end position="53"/>
    </location>
</feature>
<evidence type="ECO:0000256" key="1">
    <source>
        <dbReference type="SAM" id="MobiDB-lite"/>
    </source>
</evidence>
<dbReference type="EMBL" id="GECZ01019715">
    <property type="protein sequence ID" value="JAS50054.1"/>
    <property type="molecule type" value="Transcribed_RNA"/>
</dbReference>
<reference evidence="3" key="1">
    <citation type="submission" date="2015-11" db="EMBL/GenBank/DDBJ databases">
        <title>De novo transcriptome assembly of four potential Pierce s Disease insect vectors from Arizona vineyards.</title>
        <authorList>
            <person name="Tassone E.E."/>
        </authorList>
    </citation>
    <scope>NUCLEOTIDE SEQUENCE</scope>
</reference>
<evidence type="ECO:0000313" key="3">
    <source>
        <dbReference type="EMBL" id="JAS50054.1"/>
    </source>
</evidence>
<name>A0A1B6FIT3_9HEMI</name>
<dbReference type="AlphaFoldDB" id="A0A1B6FIT3"/>
<feature type="region of interest" description="Disordered" evidence="1">
    <location>
        <begin position="74"/>
        <end position="106"/>
    </location>
</feature>
<proteinExistence type="predicted"/>
<sequence length="196" mass="22225">MLFFSDGVLRKKWKYLRDQFTVELGKITPSRSGDPAGATYEPKWPHFKSLLFLKDVVKPRQSTGNLTCARKVIPPTSNDDIAQTKEGEEDGLDDVGGMFDGNNEKEHESYEDMCESSVVADPGQNVNSGEMSFSAETFGRKRKRNEGNSKYNETIIEIEKKKVQFLENALTNRQEEGEDMLFFAVCFLMLAVFLQT</sequence>
<dbReference type="Pfam" id="PF10545">
    <property type="entry name" value="MADF_DNA_bdg"/>
    <property type="match status" value="1"/>
</dbReference>
<evidence type="ECO:0000259" key="2">
    <source>
        <dbReference type="Pfam" id="PF10545"/>
    </source>
</evidence>
<dbReference type="InterPro" id="IPR006578">
    <property type="entry name" value="MADF-dom"/>
</dbReference>